<sequence length="484" mass="53974">MSCTPKRFYPFEEAEGGYNPLKKLKTHYNDTSKIVNEESIVMSKNNSMSWGKSQSFKQNEVLLKDHVPLAERMKPVDFDSYIGQKQVIGSNTVLRCLLEKGEIPSMIFWGPPGCGKTSLVNVIIQMAKEKSQDDIRVVKLVATASGVGDIRKVVETAKNTSKFGHRTILCMDEIHSFNKLQQDIFLPHVEAGTFILIGTTTENPSYSLNSALLSRCRLFALNKLSVSDVNEILKKGIHYMDGRVHNSKDCNKTSKFIIHNDTIEWLAEICDGDARIALNGLELTIHAKNLSRESQSTISLEDIKQGLIRTHTLVDKPSEQKHHLYSALHKSICAGKANASLYWLARIMAIKEDPVDIARRLVRISSEDVGLADPDALGVAVHTLDACQMIGMPECDVMLAQCVIYLVRAPKSRLIFNALEAAKKVINNTKGPQPGVPQHIKCRSGEGKLQASIGPNKQNLLRKQDNNKSHLPESLQHVDFFHED</sequence>
<dbReference type="GO" id="GO:0000731">
    <property type="term" value="P:DNA synthesis involved in DNA repair"/>
    <property type="evidence" value="ECO:0007669"/>
    <property type="project" value="TreeGrafter"/>
</dbReference>
<evidence type="ECO:0000259" key="4">
    <source>
        <dbReference type="SMART" id="SM00382"/>
    </source>
</evidence>
<dbReference type="InterPro" id="IPR032423">
    <property type="entry name" value="AAA_assoc_2"/>
</dbReference>
<dbReference type="Pfam" id="PF16193">
    <property type="entry name" value="AAA_assoc_2"/>
    <property type="match status" value="1"/>
</dbReference>
<dbReference type="Pfam" id="PF12002">
    <property type="entry name" value="MgsA_C"/>
    <property type="match status" value="1"/>
</dbReference>
<dbReference type="GO" id="GO:0008047">
    <property type="term" value="F:enzyme activator activity"/>
    <property type="evidence" value="ECO:0007669"/>
    <property type="project" value="TreeGrafter"/>
</dbReference>
<reference evidence="5" key="1">
    <citation type="submission" date="2021-08" db="EMBL/GenBank/DDBJ databases">
        <authorList>
            <person name="Misof B."/>
            <person name="Oliver O."/>
            <person name="Podsiadlowski L."/>
            <person name="Donath A."/>
            <person name="Peters R."/>
            <person name="Mayer C."/>
            <person name="Rust J."/>
            <person name="Gunkel S."/>
            <person name="Lesny P."/>
            <person name="Martin S."/>
            <person name="Oeyen J.P."/>
            <person name="Petersen M."/>
            <person name="Panagiotis P."/>
            <person name="Wilbrandt J."/>
            <person name="Tanja T."/>
        </authorList>
    </citation>
    <scope>NUCLEOTIDE SEQUENCE</scope>
    <source>
        <strain evidence="5">GBR_01_08_01A</strain>
        <tissue evidence="5">Thorax + abdomen</tissue>
    </source>
</reference>
<dbReference type="SMART" id="SM00382">
    <property type="entry name" value="AAA"/>
    <property type="match status" value="1"/>
</dbReference>
<evidence type="ECO:0000256" key="1">
    <source>
        <dbReference type="ARBA" id="ARBA00008959"/>
    </source>
</evidence>
<reference evidence="5" key="2">
    <citation type="journal article" date="2023" name="Commun. Biol.">
        <title>Intrasexual cuticular hydrocarbon dimorphism in a wasp sheds light on hydrocarbon biosynthesis genes in Hymenoptera.</title>
        <authorList>
            <person name="Moris V.C."/>
            <person name="Podsiadlowski L."/>
            <person name="Martin S."/>
            <person name="Oeyen J.P."/>
            <person name="Donath A."/>
            <person name="Petersen M."/>
            <person name="Wilbrandt J."/>
            <person name="Misof B."/>
            <person name="Liedtke D."/>
            <person name="Thamm M."/>
            <person name="Scheiner R."/>
            <person name="Schmitt T."/>
            <person name="Niehuis O."/>
        </authorList>
    </citation>
    <scope>NUCLEOTIDE SEQUENCE</scope>
    <source>
        <strain evidence="5">GBR_01_08_01A</strain>
    </source>
</reference>
<protein>
    <recommendedName>
        <fullName evidence="4">AAA+ ATPase domain-containing protein</fullName>
    </recommendedName>
</protein>
<dbReference type="Pfam" id="PF00004">
    <property type="entry name" value="AAA"/>
    <property type="match status" value="1"/>
</dbReference>
<name>A0AAD9RMA6_9HYME</name>
<gene>
    <name evidence="5" type="ORF">KPH14_004584</name>
</gene>
<dbReference type="Gene3D" id="1.20.272.10">
    <property type="match status" value="1"/>
</dbReference>
<dbReference type="InterPro" id="IPR003593">
    <property type="entry name" value="AAA+_ATPase"/>
</dbReference>
<accession>A0AAD9RMA6</accession>
<dbReference type="CDD" id="cd00009">
    <property type="entry name" value="AAA"/>
    <property type="match status" value="1"/>
</dbReference>
<dbReference type="InterPro" id="IPR021886">
    <property type="entry name" value="MgsA_C"/>
</dbReference>
<dbReference type="PANTHER" id="PTHR13779:SF7">
    <property type="entry name" value="ATPASE WRNIP1"/>
    <property type="match status" value="1"/>
</dbReference>
<dbReference type="SUPFAM" id="SSF52540">
    <property type="entry name" value="P-loop containing nucleoside triphosphate hydrolases"/>
    <property type="match status" value="1"/>
</dbReference>
<evidence type="ECO:0000313" key="5">
    <source>
        <dbReference type="EMBL" id="KAK2582238.1"/>
    </source>
</evidence>
<dbReference type="FunFam" id="3.40.50.300:FF:000137">
    <property type="entry name" value="Replication-associated recombination protein A"/>
    <property type="match status" value="1"/>
</dbReference>
<dbReference type="EMBL" id="JAIFRP010000031">
    <property type="protein sequence ID" value="KAK2582238.1"/>
    <property type="molecule type" value="Genomic_DNA"/>
</dbReference>
<dbReference type="GO" id="GO:0006261">
    <property type="term" value="P:DNA-templated DNA replication"/>
    <property type="evidence" value="ECO:0007669"/>
    <property type="project" value="TreeGrafter"/>
</dbReference>
<dbReference type="GO" id="GO:0016887">
    <property type="term" value="F:ATP hydrolysis activity"/>
    <property type="evidence" value="ECO:0007669"/>
    <property type="project" value="InterPro"/>
</dbReference>
<dbReference type="SUPFAM" id="SSF48019">
    <property type="entry name" value="post-AAA+ oligomerization domain-like"/>
    <property type="match status" value="1"/>
</dbReference>
<evidence type="ECO:0000313" key="6">
    <source>
        <dbReference type="Proteomes" id="UP001258017"/>
    </source>
</evidence>
<dbReference type="GO" id="GO:0005634">
    <property type="term" value="C:nucleus"/>
    <property type="evidence" value="ECO:0007669"/>
    <property type="project" value="TreeGrafter"/>
</dbReference>
<dbReference type="GO" id="GO:0017116">
    <property type="term" value="F:single-stranded DNA helicase activity"/>
    <property type="evidence" value="ECO:0007669"/>
    <property type="project" value="TreeGrafter"/>
</dbReference>
<evidence type="ECO:0000256" key="3">
    <source>
        <dbReference type="ARBA" id="ARBA00022840"/>
    </source>
</evidence>
<dbReference type="Gene3D" id="3.40.50.300">
    <property type="entry name" value="P-loop containing nucleotide triphosphate hydrolases"/>
    <property type="match status" value="1"/>
</dbReference>
<comment type="similarity">
    <text evidence="1">Belongs to the AAA ATPase family. RarA/MGS1/WRNIP1 subfamily.</text>
</comment>
<dbReference type="Gene3D" id="1.10.8.60">
    <property type="match status" value="1"/>
</dbReference>
<dbReference type="InterPro" id="IPR008921">
    <property type="entry name" value="DNA_pol3_clamp-load_cplx_C"/>
</dbReference>
<dbReference type="AlphaFoldDB" id="A0AAD9RMA6"/>
<keyword evidence="2" id="KW-0547">Nucleotide-binding</keyword>
<dbReference type="InterPro" id="IPR003959">
    <property type="entry name" value="ATPase_AAA_core"/>
</dbReference>
<dbReference type="GO" id="GO:0005524">
    <property type="term" value="F:ATP binding"/>
    <property type="evidence" value="ECO:0007669"/>
    <property type="project" value="UniProtKB-KW"/>
</dbReference>
<dbReference type="Proteomes" id="UP001258017">
    <property type="component" value="Unassembled WGS sequence"/>
</dbReference>
<proteinExistence type="inferred from homology"/>
<dbReference type="GO" id="GO:0003677">
    <property type="term" value="F:DNA binding"/>
    <property type="evidence" value="ECO:0007669"/>
    <property type="project" value="InterPro"/>
</dbReference>
<organism evidence="5 6">
    <name type="scientific">Odynerus spinipes</name>
    <dbReference type="NCBI Taxonomy" id="1348599"/>
    <lineage>
        <taxon>Eukaryota</taxon>
        <taxon>Metazoa</taxon>
        <taxon>Ecdysozoa</taxon>
        <taxon>Arthropoda</taxon>
        <taxon>Hexapoda</taxon>
        <taxon>Insecta</taxon>
        <taxon>Pterygota</taxon>
        <taxon>Neoptera</taxon>
        <taxon>Endopterygota</taxon>
        <taxon>Hymenoptera</taxon>
        <taxon>Apocrita</taxon>
        <taxon>Aculeata</taxon>
        <taxon>Vespoidea</taxon>
        <taxon>Vespidae</taxon>
        <taxon>Eumeninae</taxon>
        <taxon>Odynerus</taxon>
    </lineage>
</organism>
<feature type="domain" description="AAA+ ATPase" evidence="4">
    <location>
        <begin position="102"/>
        <end position="224"/>
    </location>
</feature>
<evidence type="ECO:0000256" key="2">
    <source>
        <dbReference type="ARBA" id="ARBA00022741"/>
    </source>
</evidence>
<dbReference type="InterPro" id="IPR051314">
    <property type="entry name" value="AAA_ATPase_RarA/MGS1/WRNIP1"/>
</dbReference>
<dbReference type="PANTHER" id="PTHR13779">
    <property type="entry name" value="WERNER HELICASE-INTERACTING PROTEIN 1 FAMILY MEMBER"/>
    <property type="match status" value="1"/>
</dbReference>
<dbReference type="CDD" id="cd18139">
    <property type="entry name" value="HLD_clamp_RarA"/>
    <property type="match status" value="1"/>
</dbReference>
<keyword evidence="6" id="KW-1185">Reference proteome</keyword>
<comment type="caution">
    <text evidence="5">The sequence shown here is derived from an EMBL/GenBank/DDBJ whole genome shotgun (WGS) entry which is preliminary data.</text>
</comment>
<keyword evidence="3" id="KW-0067">ATP-binding</keyword>
<dbReference type="InterPro" id="IPR027417">
    <property type="entry name" value="P-loop_NTPase"/>
</dbReference>